<name>A0A0J1CLN2_9BURK</name>
<reference evidence="2 3" key="1">
    <citation type="journal article" date="2015" name="Genome Announc.">
        <title>Draft Genome Sequence of Burkholderia sp. Strain PML1(12), an Ectomycorrhizosphere-Inhabiting Bacterium with Effective Mineral-Weathering Ability.</title>
        <authorList>
            <person name="Uroz S."/>
            <person name="Oger P."/>
        </authorList>
    </citation>
    <scope>NUCLEOTIDE SEQUENCE [LARGE SCALE GENOMIC DNA]</scope>
    <source>
        <strain evidence="3">PML1(12)</strain>
    </source>
</reference>
<proteinExistence type="predicted"/>
<feature type="chain" id="PRO_5005248924" description="Tetratricopeptide repeat protein" evidence="1">
    <location>
        <begin position="25"/>
        <end position="385"/>
    </location>
</feature>
<gene>
    <name evidence="2" type="ORF">EOS_35985</name>
</gene>
<feature type="signal peptide" evidence="1">
    <location>
        <begin position="1"/>
        <end position="24"/>
    </location>
</feature>
<dbReference type="OrthoDB" id="9129757at2"/>
<dbReference type="GO" id="GO:0030288">
    <property type="term" value="C:outer membrane-bounded periplasmic space"/>
    <property type="evidence" value="ECO:0007669"/>
    <property type="project" value="InterPro"/>
</dbReference>
<dbReference type="InterPro" id="IPR005534">
    <property type="entry name" value="Curli_assmbl/transp-comp_CsgG"/>
</dbReference>
<keyword evidence="1" id="KW-0732">Signal</keyword>
<comment type="caution">
    <text evidence="2">The sequence shown here is derived from an EMBL/GenBank/DDBJ whole genome shotgun (WGS) entry which is preliminary data.</text>
</comment>
<accession>A0A0J1CLN2</accession>
<dbReference type="EMBL" id="AEJF01000219">
    <property type="protein sequence ID" value="KLU21444.1"/>
    <property type="molecule type" value="Genomic_DNA"/>
</dbReference>
<evidence type="ECO:0000313" key="2">
    <source>
        <dbReference type="EMBL" id="KLU21444.1"/>
    </source>
</evidence>
<dbReference type="AlphaFoldDB" id="A0A0J1CLN2"/>
<dbReference type="Pfam" id="PF03783">
    <property type="entry name" value="CsgG"/>
    <property type="match status" value="1"/>
</dbReference>
<organism evidence="2 3">
    <name type="scientific">Caballeronia mineralivorans PML1(12)</name>
    <dbReference type="NCBI Taxonomy" id="908627"/>
    <lineage>
        <taxon>Bacteria</taxon>
        <taxon>Pseudomonadati</taxon>
        <taxon>Pseudomonadota</taxon>
        <taxon>Betaproteobacteria</taxon>
        <taxon>Burkholderiales</taxon>
        <taxon>Burkholderiaceae</taxon>
        <taxon>Caballeronia</taxon>
    </lineage>
</organism>
<dbReference type="Proteomes" id="UP000035963">
    <property type="component" value="Unassembled WGS sequence"/>
</dbReference>
<protein>
    <recommendedName>
        <fullName evidence="4">Tetratricopeptide repeat protein</fullName>
    </recommendedName>
</protein>
<evidence type="ECO:0000256" key="1">
    <source>
        <dbReference type="SAM" id="SignalP"/>
    </source>
</evidence>
<sequence>MTLRRYLKWAALMIGVPVFLAGCAAPGTIVPAQFAARTDAANYRRVAVLPFDGDGAEEATKDFESMLVSAQYDGKPYFTVIDRLTVQSAVAELKLQRSQLVDSGTTVKVGRLIGAQALYSGSAFVSPPAYSYSTEIRAICPANGDCRHIQVPCTTKTATFKLVPRLVDVSQARVVYSEMKSSSRSSYWCADAGVEQSGEILLREAVGDVFEQIREDVAPYVQNVFVNYKKDKENISDGAMERFTGSLDFAKSGRFDRACPMWSELARTNPASLALAYNVAACDEIAGNLDGAVARYRRIDGSLTRPDADVDRALARVTDEIAQRDKLREKALQASLRRPRNHGKLRATDPVFSCARVDVVWLITSSMLNVAGRDLLCNAWSRRSL</sequence>
<keyword evidence="3" id="KW-1185">Reference proteome</keyword>
<evidence type="ECO:0000313" key="3">
    <source>
        <dbReference type="Proteomes" id="UP000035963"/>
    </source>
</evidence>
<dbReference type="PROSITE" id="PS51257">
    <property type="entry name" value="PROKAR_LIPOPROTEIN"/>
    <property type="match status" value="1"/>
</dbReference>
<evidence type="ECO:0008006" key="4">
    <source>
        <dbReference type="Google" id="ProtNLM"/>
    </source>
</evidence>
<dbReference type="PATRIC" id="fig|908627.4.peg.8049"/>
<dbReference type="Gene3D" id="3.40.50.10610">
    <property type="entry name" value="ABC-type transport auxiliary lipoprotein component"/>
    <property type="match status" value="1"/>
</dbReference>